<comment type="caution">
    <text evidence="2">The sequence shown here is derived from an EMBL/GenBank/DDBJ whole genome shotgun (WGS) entry which is preliminary data.</text>
</comment>
<dbReference type="CDD" id="cd11709">
    <property type="entry name" value="SPRY"/>
    <property type="match status" value="1"/>
</dbReference>
<dbReference type="InterPro" id="IPR050672">
    <property type="entry name" value="FBXO45-Fsn/SPSB_families"/>
</dbReference>
<dbReference type="PANTHER" id="PTHR12245:SF5">
    <property type="entry name" value="SPRY DOMAIN-CONTAINING SOCS BOX PROTEIN 3"/>
    <property type="match status" value="1"/>
</dbReference>
<evidence type="ECO:0000313" key="3">
    <source>
        <dbReference type="Proteomes" id="UP000689195"/>
    </source>
</evidence>
<dbReference type="PANTHER" id="PTHR12245">
    <property type="entry name" value="SPRY DOMAIN CONTAINING SOCS BOX PROTEIN"/>
    <property type="match status" value="1"/>
</dbReference>
<dbReference type="Proteomes" id="UP000689195">
    <property type="component" value="Unassembled WGS sequence"/>
</dbReference>
<feature type="domain" description="B30.2/SPRY" evidence="1">
    <location>
        <begin position="145"/>
        <end position="339"/>
    </location>
</feature>
<evidence type="ECO:0000313" key="2">
    <source>
        <dbReference type="EMBL" id="CAD8203301.1"/>
    </source>
</evidence>
<reference evidence="2" key="1">
    <citation type="submission" date="2021-01" db="EMBL/GenBank/DDBJ databases">
        <authorList>
            <consortium name="Genoscope - CEA"/>
            <person name="William W."/>
        </authorList>
    </citation>
    <scope>NUCLEOTIDE SEQUENCE</scope>
</reference>
<gene>
    <name evidence="2" type="ORF">PPENT_87.1.T1330130</name>
</gene>
<proteinExistence type="predicted"/>
<sequence length="346" mass="39682">MTETGFECSLCIKIAISAQICEKCGLMYCKQCLQEIFGQNYECVYCQSQKFKPIEQSPLKEAYEEILSKSQLILQKKIDKPPPDPPVLEQLKQPIFLKEKCLNFDNCHQNINQMFKIEQVCSLECQFFIKIVPLFEQQDYSNIRKEIINIEYHQSIKNQQSIQQIGLSQFGIGVTQFTFNRFGQGIQINQSQILLNEEEYTFKTVTSNVGLYNGIYFWKIIPLAITKNEMKIGISTSDKYDLKTAFSDYNFGYAFYTVGQFRNGSNSNGFEYGVKFINTGEVGVLLDMNRGVLAFSYNGNFLGKALCSEQLKKGPIYPCVALLHQAGFEYQCGIPIPQNLLEQFLR</sequence>
<name>A0A8S1XPT0_9CILI</name>
<evidence type="ECO:0000259" key="1">
    <source>
        <dbReference type="PROSITE" id="PS50188"/>
    </source>
</evidence>
<organism evidence="2 3">
    <name type="scientific">Paramecium pentaurelia</name>
    <dbReference type="NCBI Taxonomy" id="43138"/>
    <lineage>
        <taxon>Eukaryota</taxon>
        <taxon>Sar</taxon>
        <taxon>Alveolata</taxon>
        <taxon>Ciliophora</taxon>
        <taxon>Intramacronucleata</taxon>
        <taxon>Oligohymenophorea</taxon>
        <taxon>Peniculida</taxon>
        <taxon>Parameciidae</taxon>
        <taxon>Paramecium</taxon>
    </lineage>
</organism>
<protein>
    <recommendedName>
        <fullName evidence="1">B30.2/SPRY domain-containing protein</fullName>
    </recommendedName>
</protein>
<dbReference type="InterPro" id="IPR003877">
    <property type="entry name" value="SPRY_dom"/>
</dbReference>
<dbReference type="InterPro" id="IPR001870">
    <property type="entry name" value="B30.2/SPRY"/>
</dbReference>
<dbReference type="PROSITE" id="PS50188">
    <property type="entry name" value="B302_SPRY"/>
    <property type="match status" value="1"/>
</dbReference>
<accession>A0A8S1XPT0</accession>
<dbReference type="Pfam" id="PF00622">
    <property type="entry name" value="SPRY"/>
    <property type="match status" value="1"/>
</dbReference>
<keyword evidence="3" id="KW-1185">Reference proteome</keyword>
<dbReference type="OrthoDB" id="258495at2759"/>
<dbReference type="AlphaFoldDB" id="A0A8S1XPT0"/>
<dbReference type="EMBL" id="CAJJDO010000133">
    <property type="protein sequence ID" value="CAD8203301.1"/>
    <property type="molecule type" value="Genomic_DNA"/>
</dbReference>